<sequence length="233" mass="25886">MSTRYEVPPQVAPRWFGETLGWGPAKNVTLELVGGGERSGLMIPPEPEVDPATGQMALWFRVPGKLHEEPVPLSEVLAITVHRYAPPQPETLSPVGWVLKIIAVLFWHLPRLVFELIRDRNAPVPRPAPEPVTDEQPLELVVVAKLALERDDDAIAEQTQRAIEAALRGLPHLSDQQFTREGDFLQVDMLLVAPNGPDRQRANEDLWNSAVAVFPSTADLPGVDWAELEQGDW</sequence>
<comment type="caution">
    <text evidence="1">The sequence shown here is derived from an EMBL/GenBank/DDBJ whole genome shotgun (WGS) entry which is preliminary data.</text>
</comment>
<name>A0A9X3NAI0_9ACTN</name>
<protein>
    <submittedName>
        <fullName evidence="1">Uncharacterized protein</fullName>
    </submittedName>
</protein>
<evidence type="ECO:0000313" key="2">
    <source>
        <dbReference type="Proteomes" id="UP001147653"/>
    </source>
</evidence>
<keyword evidence="2" id="KW-1185">Reference proteome</keyword>
<organism evidence="1 2">
    <name type="scientific">Solirubrobacter phytolaccae</name>
    <dbReference type="NCBI Taxonomy" id="1404360"/>
    <lineage>
        <taxon>Bacteria</taxon>
        <taxon>Bacillati</taxon>
        <taxon>Actinomycetota</taxon>
        <taxon>Thermoleophilia</taxon>
        <taxon>Solirubrobacterales</taxon>
        <taxon>Solirubrobacteraceae</taxon>
        <taxon>Solirubrobacter</taxon>
    </lineage>
</organism>
<dbReference type="RefSeq" id="WP_270027409.1">
    <property type="nucleotide sequence ID" value="NZ_JAPDDP010000045.1"/>
</dbReference>
<accession>A0A9X3NAI0</accession>
<proteinExistence type="predicted"/>
<reference evidence="1" key="1">
    <citation type="submission" date="2022-10" db="EMBL/GenBank/DDBJ databases">
        <title>The WGS of Solirubrobacter phytolaccae KCTC 29190.</title>
        <authorList>
            <person name="Jiang Z."/>
        </authorList>
    </citation>
    <scope>NUCLEOTIDE SEQUENCE</scope>
    <source>
        <strain evidence="1">KCTC 29190</strain>
    </source>
</reference>
<dbReference type="Proteomes" id="UP001147653">
    <property type="component" value="Unassembled WGS sequence"/>
</dbReference>
<dbReference type="AlphaFoldDB" id="A0A9X3NAI0"/>
<dbReference type="EMBL" id="JAPDDP010000045">
    <property type="protein sequence ID" value="MDA0183025.1"/>
    <property type="molecule type" value="Genomic_DNA"/>
</dbReference>
<gene>
    <name evidence="1" type="ORF">OJ997_22140</name>
</gene>
<evidence type="ECO:0000313" key="1">
    <source>
        <dbReference type="EMBL" id="MDA0183025.1"/>
    </source>
</evidence>